<dbReference type="Proteomes" id="UP000035720">
    <property type="component" value="Unassembled WGS sequence"/>
</dbReference>
<dbReference type="STRING" id="1193518.BN13_50035"/>
<dbReference type="EMBL" id="CAJC01000161">
    <property type="protein sequence ID" value="CCI53866.1"/>
    <property type="molecule type" value="Genomic_DNA"/>
</dbReference>
<gene>
    <name evidence="3" type="ORF">BN13_50035</name>
</gene>
<evidence type="ECO:0000259" key="2">
    <source>
        <dbReference type="PROSITE" id="PS50879"/>
    </source>
</evidence>
<dbReference type="SUPFAM" id="SSF53098">
    <property type="entry name" value="Ribonuclease H-like"/>
    <property type="match status" value="1"/>
</dbReference>
<sequence>MAATHRRLRIEADGGSRGNPGIAGYGALVRDEGGRVIAERAAPLGKASNNVAEYSGLIAGLQAAEVIDPGARITVAMDSKLVVEQMSGRWKIKHADMRTLALEAKEIIERIVAAGGSVDFTWIPRERNKAADALSNDGMDGRTIRRDAGLSEELAADRLAEEEHPGEPAIAAQPRPVPPLGEPTRIILVRHGVTAFTEQGRLDGRGGADPDLSDLGREQAAHAARLVADLVAGGSATLTTSTLARARQTGVPIAAALGVTAGEDPDWDEQNFGDWDGVAMRDLMSQAPADVERLRSDPAYARPGGETHRDLTERVLRAYAARVAAGGTQVIVAHRKPIMVVLADILGMGMDASWRLAHGPGALTAIETWPQAGATVVFTNRR</sequence>
<protein>
    <submittedName>
        <fullName evidence="3">Phosphoglycerate mutase</fullName>
    </submittedName>
</protein>
<evidence type="ECO:0000313" key="4">
    <source>
        <dbReference type="Proteomes" id="UP000035720"/>
    </source>
</evidence>
<dbReference type="CDD" id="cd09279">
    <property type="entry name" value="RNase_HI_like"/>
    <property type="match status" value="1"/>
</dbReference>
<evidence type="ECO:0000256" key="1">
    <source>
        <dbReference type="SAM" id="MobiDB-lite"/>
    </source>
</evidence>
<feature type="domain" description="RNase H type-1" evidence="2">
    <location>
        <begin position="4"/>
        <end position="140"/>
    </location>
</feature>
<dbReference type="InterPro" id="IPR002156">
    <property type="entry name" value="RNaseH_domain"/>
</dbReference>
<accession>A0A077M979</accession>
<dbReference type="Pfam" id="PF13456">
    <property type="entry name" value="RVT_3"/>
    <property type="match status" value="1"/>
</dbReference>
<dbReference type="SMART" id="SM00855">
    <property type="entry name" value="PGAM"/>
    <property type="match status" value="1"/>
</dbReference>
<dbReference type="PANTHER" id="PTHR46387:SF2">
    <property type="entry name" value="RIBONUCLEASE HI"/>
    <property type="match status" value="1"/>
</dbReference>
<dbReference type="PROSITE" id="PS50879">
    <property type="entry name" value="RNASE_H_1"/>
    <property type="match status" value="1"/>
</dbReference>
<comment type="caution">
    <text evidence="3">The sequence shown here is derived from an EMBL/GenBank/DDBJ whole genome shotgun (WGS) entry which is preliminary data.</text>
</comment>
<dbReference type="NCBIfam" id="NF005567">
    <property type="entry name" value="PRK07238.1"/>
    <property type="match status" value="1"/>
</dbReference>
<dbReference type="SUPFAM" id="SSF53254">
    <property type="entry name" value="Phosphoglycerate mutase-like"/>
    <property type="match status" value="1"/>
</dbReference>
<dbReference type="Pfam" id="PF00300">
    <property type="entry name" value="His_Phos_1"/>
    <property type="match status" value="1"/>
</dbReference>
<dbReference type="InterPro" id="IPR013078">
    <property type="entry name" value="His_Pase_superF_clade-1"/>
</dbReference>
<dbReference type="Gene3D" id="3.40.50.1240">
    <property type="entry name" value="Phosphoglycerate mutase-like"/>
    <property type="match status" value="1"/>
</dbReference>
<dbReference type="CDD" id="cd07040">
    <property type="entry name" value="HP"/>
    <property type="match status" value="1"/>
</dbReference>
<feature type="region of interest" description="Disordered" evidence="1">
    <location>
        <begin position="159"/>
        <end position="178"/>
    </location>
</feature>
<dbReference type="GO" id="GO:0003676">
    <property type="term" value="F:nucleic acid binding"/>
    <property type="evidence" value="ECO:0007669"/>
    <property type="project" value="InterPro"/>
</dbReference>
<dbReference type="PANTHER" id="PTHR46387">
    <property type="entry name" value="POLYNUCLEOTIDYL TRANSFERASE, RIBONUCLEASE H-LIKE SUPERFAMILY PROTEIN"/>
    <property type="match status" value="1"/>
</dbReference>
<evidence type="ECO:0000313" key="3">
    <source>
        <dbReference type="EMBL" id="CCI53866.1"/>
    </source>
</evidence>
<keyword evidence="4" id="KW-1185">Reference proteome</keyword>
<organism evidence="3 4">
    <name type="scientific">Nostocoides jenkinsii Ben 74</name>
    <dbReference type="NCBI Taxonomy" id="1193518"/>
    <lineage>
        <taxon>Bacteria</taxon>
        <taxon>Bacillati</taxon>
        <taxon>Actinomycetota</taxon>
        <taxon>Actinomycetes</taxon>
        <taxon>Micrococcales</taxon>
        <taxon>Intrasporangiaceae</taxon>
        <taxon>Nostocoides</taxon>
    </lineage>
</organism>
<dbReference type="InterPro" id="IPR012337">
    <property type="entry name" value="RNaseH-like_sf"/>
</dbReference>
<dbReference type="GO" id="GO:0004523">
    <property type="term" value="F:RNA-DNA hybrid ribonuclease activity"/>
    <property type="evidence" value="ECO:0007669"/>
    <property type="project" value="InterPro"/>
</dbReference>
<proteinExistence type="predicted"/>
<dbReference type="OrthoDB" id="5296884at2"/>
<dbReference type="RefSeq" id="WP_084733503.1">
    <property type="nucleotide sequence ID" value="NZ_HF571038.1"/>
</dbReference>
<dbReference type="Gene3D" id="3.30.420.10">
    <property type="entry name" value="Ribonuclease H-like superfamily/Ribonuclease H"/>
    <property type="match status" value="1"/>
</dbReference>
<name>A0A077M979_9MICO</name>
<dbReference type="InterPro" id="IPR036397">
    <property type="entry name" value="RNaseH_sf"/>
</dbReference>
<reference evidence="3 4" key="1">
    <citation type="journal article" date="2013" name="ISME J.">
        <title>A metabolic model for members of the genus Tetrasphaera involved in enhanced biological phosphorus removal.</title>
        <authorList>
            <person name="Kristiansen R."/>
            <person name="Nguyen H.T.T."/>
            <person name="Saunders A.M."/>
            <person name="Nielsen J.L."/>
            <person name="Wimmer R."/>
            <person name="Le V.Q."/>
            <person name="McIlroy S.J."/>
            <person name="Petrovski S."/>
            <person name="Seviour R.J."/>
            <person name="Calteau A."/>
            <person name="Nielsen K.L."/>
            <person name="Nielsen P.H."/>
        </authorList>
    </citation>
    <scope>NUCLEOTIDE SEQUENCE [LARGE SCALE GENOMIC DNA]</scope>
    <source>
        <strain evidence="3 4">Ben 74</strain>
    </source>
</reference>
<dbReference type="AlphaFoldDB" id="A0A077M979"/>
<dbReference type="InterPro" id="IPR029033">
    <property type="entry name" value="His_PPase_superfam"/>
</dbReference>